<evidence type="ECO:0000256" key="1">
    <source>
        <dbReference type="SAM" id="Phobius"/>
    </source>
</evidence>
<feature type="transmembrane region" description="Helical" evidence="1">
    <location>
        <begin position="233"/>
        <end position="255"/>
    </location>
</feature>
<reference evidence="2 3" key="1">
    <citation type="submission" date="2020-08" db="EMBL/GenBank/DDBJ databases">
        <title>Cohnella phylogeny.</title>
        <authorList>
            <person name="Dunlap C."/>
        </authorList>
    </citation>
    <scope>NUCLEOTIDE SEQUENCE [LARGE SCALE GENOMIC DNA]</scope>
    <source>
        <strain evidence="2 3">DSM 25241</strain>
    </source>
</reference>
<keyword evidence="3" id="KW-1185">Reference proteome</keyword>
<keyword evidence="1" id="KW-1133">Transmembrane helix</keyword>
<organism evidence="2 3">
    <name type="scientific">Cohnella thailandensis</name>
    <dbReference type="NCBI Taxonomy" id="557557"/>
    <lineage>
        <taxon>Bacteria</taxon>
        <taxon>Bacillati</taxon>
        <taxon>Bacillota</taxon>
        <taxon>Bacilli</taxon>
        <taxon>Bacillales</taxon>
        <taxon>Paenibacillaceae</taxon>
        <taxon>Cohnella</taxon>
    </lineage>
</organism>
<feature type="transmembrane region" description="Helical" evidence="1">
    <location>
        <begin position="303"/>
        <end position="329"/>
    </location>
</feature>
<dbReference type="EMBL" id="JACJVQ010000005">
    <property type="protein sequence ID" value="MBB6633980.1"/>
    <property type="molecule type" value="Genomic_DNA"/>
</dbReference>
<feature type="transmembrane region" description="Helical" evidence="1">
    <location>
        <begin position="88"/>
        <end position="108"/>
    </location>
</feature>
<keyword evidence="1" id="KW-0812">Transmembrane</keyword>
<keyword evidence="1" id="KW-0472">Membrane</keyword>
<gene>
    <name evidence="2" type="ORF">H7B67_07650</name>
</gene>
<accession>A0A841SVT9</accession>
<feature type="transmembrane region" description="Helical" evidence="1">
    <location>
        <begin position="159"/>
        <end position="178"/>
    </location>
</feature>
<name>A0A841SVT9_9BACL</name>
<dbReference type="AlphaFoldDB" id="A0A841SVT9"/>
<feature type="transmembrane region" description="Helical" evidence="1">
    <location>
        <begin position="403"/>
        <end position="424"/>
    </location>
</feature>
<feature type="transmembrane region" description="Helical" evidence="1">
    <location>
        <begin position="349"/>
        <end position="368"/>
    </location>
</feature>
<feature type="transmembrane region" description="Helical" evidence="1">
    <location>
        <begin position="48"/>
        <end position="68"/>
    </location>
</feature>
<dbReference type="RefSeq" id="WP_185119184.1">
    <property type="nucleotide sequence ID" value="NZ_JACJVQ010000005.1"/>
</dbReference>
<feature type="transmembrane region" description="Helical" evidence="1">
    <location>
        <begin position="190"/>
        <end position="206"/>
    </location>
</feature>
<dbReference type="Proteomes" id="UP000535838">
    <property type="component" value="Unassembled WGS sequence"/>
</dbReference>
<comment type="caution">
    <text evidence="2">The sequence shown here is derived from an EMBL/GenBank/DDBJ whole genome shotgun (WGS) entry which is preliminary data.</text>
</comment>
<feature type="transmembrane region" description="Helical" evidence="1">
    <location>
        <begin position="261"/>
        <end position="282"/>
    </location>
</feature>
<evidence type="ECO:0000313" key="3">
    <source>
        <dbReference type="Proteomes" id="UP000535838"/>
    </source>
</evidence>
<evidence type="ECO:0000313" key="2">
    <source>
        <dbReference type="EMBL" id="MBB6633980.1"/>
    </source>
</evidence>
<feature type="transmembrane region" description="Helical" evidence="1">
    <location>
        <begin position="128"/>
        <end position="147"/>
    </location>
</feature>
<sequence length="446" mass="48818">MSAKPEYVTMKRLFLFFIPLGLSALLINLSHAIINGTLARAANPELIIAGYATAMSLLTVTERPAVLFRETCSALVRDRRSFAAVRQVAFIVFGASLIFGALVAYSPVGTWIFGGAYGADPETTEASTDVYAVLMFLSVFSGIRCLYQGIIIYKMRTKWLTIGMLFRLGGMFALSQYILHVGVSHSRQGAIIFVFGMVIEAAVSWLEGRKLAKELPDSASDCEIRRPKQVLNFYSPLLFSSFIVVWVPPILNALLGHTDQGALSIASLSLANSFMGLVLGFFTYFHQISLQFHRTHPHLVKRFVLWMAFVPGVIVASFAYTSAGEWVFASVFGVKGALLESSVHALRAFLPYVLVFPWLDSVNGIILSRSQTKLMFGSQTANAAVTVALIVTLTLALPQWAGALAALSQSGGIAAELLVLLWLIRRYSRGESNDKLSILPSKERQA</sequence>
<protein>
    <submittedName>
        <fullName evidence="2">Multi antimicrobial extrusion protein MatE</fullName>
    </submittedName>
</protein>
<proteinExistence type="predicted"/>
<feature type="transmembrane region" description="Helical" evidence="1">
    <location>
        <begin position="380"/>
        <end position="397"/>
    </location>
</feature>